<dbReference type="GO" id="GO:0008270">
    <property type="term" value="F:zinc ion binding"/>
    <property type="evidence" value="ECO:0007669"/>
    <property type="project" value="UniProtKB-KW"/>
</dbReference>
<feature type="transmembrane region" description="Helical" evidence="3">
    <location>
        <begin position="6"/>
        <end position="24"/>
    </location>
</feature>
<dbReference type="Pfam" id="PF14634">
    <property type="entry name" value="zf-RING_5"/>
    <property type="match status" value="1"/>
</dbReference>
<accession>A0AAD1UER8</accession>
<feature type="region of interest" description="Disordered" evidence="2">
    <location>
        <begin position="155"/>
        <end position="266"/>
    </location>
</feature>
<feature type="compositionally biased region" description="Basic residues" evidence="2">
    <location>
        <begin position="233"/>
        <end position="244"/>
    </location>
</feature>
<keyword evidence="3" id="KW-1133">Transmembrane helix</keyword>
<sequence>MGVLVLILTLGCFVLLIFLIYCCLKSRKRRNASKNTQETEQDKNVWNHRGEKRPNTLNFTSMDTLMIKIFDNHTQYKEYMRDLREKNENTLKSFKKKDISLKCLKCEEKFASENQKIILLSCGHTFHSLCLSQSEGDKNQCPHCANQLKPFLHRSKSRVMTKGETDSPKKIDKEFYSSNSSSVQEGFNPNMGHRRSKNGKKRNPADSEESSVDHLNEESGQNSSSYSKDSIPSRHKLPPIHRQRNAASASSSSSEELDESDSNDAS</sequence>
<dbReference type="InterPro" id="IPR001841">
    <property type="entry name" value="Znf_RING"/>
</dbReference>
<comment type="caution">
    <text evidence="5">The sequence shown here is derived from an EMBL/GenBank/DDBJ whole genome shotgun (WGS) entry which is preliminary data.</text>
</comment>
<dbReference type="AlphaFoldDB" id="A0AAD1UER8"/>
<dbReference type="EMBL" id="CAMPGE010007718">
    <property type="protein sequence ID" value="CAI2366631.1"/>
    <property type="molecule type" value="Genomic_DNA"/>
</dbReference>
<keyword evidence="1" id="KW-0862">Zinc</keyword>
<reference evidence="5" key="1">
    <citation type="submission" date="2023-07" db="EMBL/GenBank/DDBJ databases">
        <authorList>
            <consortium name="AG Swart"/>
            <person name="Singh M."/>
            <person name="Singh A."/>
            <person name="Seah K."/>
            <person name="Emmerich C."/>
        </authorList>
    </citation>
    <scope>NUCLEOTIDE SEQUENCE</scope>
    <source>
        <strain evidence="5">DP1</strain>
    </source>
</reference>
<dbReference type="Proteomes" id="UP001295684">
    <property type="component" value="Unassembled WGS sequence"/>
</dbReference>
<dbReference type="SMART" id="SM00184">
    <property type="entry name" value="RING"/>
    <property type="match status" value="1"/>
</dbReference>
<dbReference type="Gene3D" id="3.30.40.10">
    <property type="entry name" value="Zinc/RING finger domain, C3HC4 (zinc finger)"/>
    <property type="match status" value="1"/>
</dbReference>
<feature type="domain" description="RING-type" evidence="4">
    <location>
        <begin position="103"/>
        <end position="144"/>
    </location>
</feature>
<evidence type="ECO:0000256" key="1">
    <source>
        <dbReference type="PROSITE-ProRule" id="PRU00175"/>
    </source>
</evidence>
<name>A0AAD1UER8_EUPCR</name>
<keyword evidence="3" id="KW-0472">Membrane</keyword>
<evidence type="ECO:0000256" key="3">
    <source>
        <dbReference type="SAM" id="Phobius"/>
    </source>
</evidence>
<evidence type="ECO:0000313" key="6">
    <source>
        <dbReference type="Proteomes" id="UP001295684"/>
    </source>
</evidence>
<feature type="compositionally biased region" description="Basic residues" evidence="2">
    <location>
        <begin position="192"/>
        <end position="202"/>
    </location>
</feature>
<feature type="compositionally biased region" description="Polar residues" evidence="2">
    <location>
        <begin position="176"/>
        <end position="187"/>
    </location>
</feature>
<keyword evidence="1" id="KW-0479">Metal-binding</keyword>
<feature type="compositionally biased region" description="Polar residues" evidence="2">
    <location>
        <begin position="218"/>
        <end position="230"/>
    </location>
</feature>
<evidence type="ECO:0000256" key="2">
    <source>
        <dbReference type="SAM" id="MobiDB-lite"/>
    </source>
</evidence>
<feature type="compositionally biased region" description="Basic and acidic residues" evidence="2">
    <location>
        <begin position="161"/>
        <end position="175"/>
    </location>
</feature>
<organism evidence="5 6">
    <name type="scientific">Euplotes crassus</name>
    <dbReference type="NCBI Taxonomy" id="5936"/>
    <lineage>
        <taxon>Eukaryota</taxon>
        <taxon>Sar</taxon>
        <taxon>Alveolata</taxon>
        <taxon>Ciliophora</taxon>
        <taxon>Intramacronucleata</taxon>
        <taxon>Spirotrichea</taxon>
        <taxon>Hypotrichia</taxon>
        <taxon>Euplotida</taxon>
        <taxon>Euplotidae</taxon>
        <taxon>Moneuplotes</taxon>
    </lineage>
</organism>
<dbReference type="InterPro" id="IPR013083">
    <property type="entry name" value="Znf_RING/FYVE/PHD"/>
</dbReference>
<keyword evidence="1" id="KW-0863">Zinc-finger</keyword>
<protein>
    <recommendedName>
        <fullName evidence="4">RING-type domain-containing protein</fullName>
    </recommendedName>
</protein>
<dbReference type="SUPFAM" id="SSF57850">
    <property type="entry name" value="RING/U-box"/>
    <property type="match status" value="1"/>
</dbReference>
<keyword evidence="3" id="KW-0812">Transmembrane</keyword>
<evidence type="ECO:0000259" key="4">
    <source>
        <dbReference type="PROSITE" id="PS50089"/>
    </source>
</evidence>
<feature type="compositionally biased region" description="Acidic residues" evidence="2">
    <location>
        <begin position="255"/>
        <end position="266"/>
    </location>
</feature>
<evidence type="ECO:0000313" key="5">
    <source>
        <dbReference type="EMBL" id="CAI2366631.1"/>
    </source>
</evidence>
<proteinExistence type="predicted"/>
<dbReference type="PROSITE" id="PS50089">
    <property type="entry name" value="ZF_RING_2"/>
    <property type="match status" value="1"/>
</dbReference>
<keyword evidence="6" id="KW-1185">Reference proteome</keyword>
<gene>
    <name evidence="5" type="ORF">ECRASSUSDP1_LOCUS7904</name>
</gene>